<dbReference type="InterPro" id="IPR026971">
    <property type="entry name" value="CND1/NCAPD3"/>
</dbReference>
<dbReference type="OrthoDB" id="436262at2759"/>
<keyword evidence="8" id="KW-0539">Nucleus</keyword>
<reference evidence="14 15" key="1">
    <citation type="journal article" date="2009" name="Nature">
        <title>Evolution of pathogenicity and sexual reproduction in eight Candida genomes.</title>
        <authorList>
            <person name="Butler G."/>
            <person name="Rasmussen M.D."/>
            <person name="Lin M.F."/>
            <person name="Santos M.A."/>
            <person name="Sakthikumar S."/>
            <person name="Munro C.A."/>
            <person name="Rheinbay E."/>
            <person name="Grabherr M."/>
            <person name="Forche A."/>
            <person name="Reedy J.L."/>
            <person name="Agrafioti I."/>
            <person name="Arnaud M.B."/>
            <person name="Bates S."/>
            <person name="Brown A.J."/>
            <person name="Brunke S."/>
            <person name="Costanzo M.C."/>
            <person name="Fitzpatrick D.A."/>
            <person name="de Groot P.W."/>
            <person name="Harris D."/>
            <person name="Hoyer L.L."/>
            <person name="Hube B."/>
            <person name="Klis F.M."/>
            <person name="Kodira C."/>
            <person name="Lennard N."/>
            <person name="Logue M.E."/>
            <person name="Martin R."/>
            <person name="Neiman A.M."/>
            <person name="Nikolaou E."/>
            <person name="Quail M.A."/>
            <person name="Quinn J."/>
            <person name="Santos M.C."/>
            <person name="Schmitzberger F.F."/>
            <person name="Sherlock G."/>
            <person name="Shah P."/>
            <person name="Silverstein K.A."/>
            <person name="Skrzypek M.S."/>
            <person name="Soll D."/>
            <person name="Staggs R."/>
            <person name="Stansfield I."/>
            <person name="Stumpf M.P."/>
            <person name="Sudbery P.E."/>
            <person name="Srikantha T."/>
            <person name="Zeng Q."/>
            <person name="Berman J."/>
            <person name="Berriman M."/>
            <person name="Heitman J."/>
            <person name="Gow N.A."/>
            <person name="Lorenz M.C."/>
            <person name="Birren B.W."/>
            <person name="Kellis M."/>
            <person name="Cuomo C.A."/>
        </authorList>
    </citation>
    <scope>NUCLEOTIDE SEQUENCE [LARGE SCALE GENOMIC DNA]</scope>
    <source>
        <strain evidence="15">ATCC 6260 / CBS 566 / DSM 6381 / JCM 1539 / NBRC 10279 / NRRL Y-324</strain>
    </source>
</reference>
<evidence type="ECO:0000313" key="15">
    <source>
        <dbReference type="Proteomes" id="UP000001997"/>
    </source>
</evidence>
<keyword evidence="5 10" id="KW-0132">Cell division</keyword>
<feature type="domain" description="Condensin complex subunit 1 N-terminal" evidence="13">
    <location>
        <begin position="79"/>
        <end position="236"/>
    </location>
</feature>
<dbReference type="OMA" id="CPLEKLW"/>
<feature type="domain" description="Condensin complex subunit 1 C-terminal" evidence="12">
    <location>
        <begin position="976"/>
        <end position="1135"/>
    </location>
</feature>
<evidence type="ECO:0000256" key="2">
    <source>
        <dbReference type="ARBA" id="ARBA00004286"/>
    </source>
</evidence>
<evidence type="ECO:0000259" key="13">
    <source>
        <dbReference type="Pfam" id="PF12922"/>
    </source>
</evidence>
<name>A5DAX6_PICGU</name>
<evidence type="ECO:0000313" key="14">
    <source>
        <dbReference type="EMBL" id="EDK36333.2"/>
    </source>
</evidence>
<evidence type="ECO:0000256" key="11">
    <source>
        <dbReference type="SAM" id="MobiDB-lite"/>
    </source>
</evidence>
<evidence type="ECO:0000256" key="8">
    <source>
        <dbReference type="ARBA" id="ARBA00023242"/>
    </source>
</evidence>
<dbReference type="Proteomes" id="UP000001997">
    <property type="component" value="Unassembled WGS sequence"/>
</dbReference>
<evidence type="ECO:0000256" key="6">
    <source>
        <dbReference type="ARBA" id="ARBA00022776"/>
    </source>
</evidence>
<dbReference type="InParanoid" id="A5DAX6"/>
<dbReference type="VEuPathDB" id="FungiDB:PGUG_00431"/>
<dbReference type="GO" id="GO:0007076">
    <property type="term" value="P:mitotic chromosome condensation"/>
    <property type="evidence" value="ECO:0007669"/>
    <property type="project" value="EnsemblFungi"/>
</dbReference>
<dbReference type="GO" id="GO:0070550">
    <property type="term" value="P:rDNA chromatin condensation"/>
    <property type="evidence" value="ECO:0007669"/>
    <property type="project" value="EnsemblFungi"/>
</dbReference>
<dbReference type="InterPro" id="IPR007673">
    <property type="entry name" value="Condensin_cplx_su1"/>
</dbReference>
<dbReference type="GO" id="GO:0010032">
    <property type="term" value="P:meiotic chromosome condensation"/>
    <property type="evidence" value="ECO:0007669"/>
    <property type="project" value="EnsemblFungi"/>
</dbReference>
<dbReference type="InterPro" id="IPR032682">
    <property type="entry name" value="Cnd1_C"/>
</dbReference>
<dbReference type="RefSeq" id="XP_001487054.2">
    <property type="nucleotide sequence ID" value="XM_001487004.1"/>
</dbReference>
<dbReference type="Pfam" id="PF12717">
    <property type="entry name" value="Cnd1"/>
    <property type="match status" value="1"/>
</dbReference>
<dbReference type="InterPro" id="IPR011989">
    <property type="entry name" value="ARM-like"/>
</dbReference>
<dbReference type="eggNOG" id="KOG0414">
    <property type="taxonomic scope" value="Eukaryota"/>
</dbReference>
<dbReference type="EMBL" id="CH408155">
    <property type="protein sequence ID" value="EDK36333.2"/>
    <property type="molecule type" value="Genomic_DNA"/>
</dbReference>
<comment type="subcellular location">
    <subcellularLocation>
        <location evidence="2">Chromosome</location>
    </subcellularLocation>
    <subcellularLocation>
        <location evidence="1">Nucleus</location>
    </subcellularLocation>
</comment>
<gene>
    <name evidence="14" type="ORF">PGUG_00431</name>
</gene>
<evidence type="ECO:0000256" key="3">
    <source>
        <dbReference type="ARBA" id="ARBA00009606"/>
    </source>
</evidence>
<keyword evidence="15" id="KW-1185">Reference proteome</keyword>
<dbReference type="STRING" id="294746.A5DAX6"/>
<dbReference type="Pfam" id="PF12922">
    <property type="entry name" value="Cnd1_N"/>
    <property type="match status" value="1"/>
</dbReference>
<dbReference type="GO" id="GO:0051307">
    <property type="term" value="P:meiotic chromosome separation"/>
    <property type="evidence" value="ECO:0007669"/>
    <property type="project" value="EnsemblFungi"/>
</dbReference>
<dbReference type="GO" id="GO:0042393">
    <property type="term" value="F:histone binding"/>
    <property type="evidence" value="ECO:0007669"/>
    <property type="project" value="TreeGrafter"/>
</dbReference>
<dbReference type="GO" id="GO:0051301">
    <property type="term" value="P:cell division"/>
    <property type="evidence" value="ECO:0007669"/>
    <property type="project" value="UniProtKB-KW"/>
</dbReference>
<dbReference type="SUPFAM" id="SSF48371">
    <property type="entry name" value="ARM repeat"/>
    <property type="match status" value="1"/>
</dbReference>
<evidence type="ECO:0000256" key="7">
    <source>
        <dbReference type="ARBA" id="ARBA00023067"/>
    </source>
</evidence>
<dbReference type="GO" id="GO:1903342">
    <property type="term" value="P:negative regulation of meiotic DNA double-strand break formation"/>
    <property type="evidence" value="ECO:0007669"/>
    <property type="project" value="EnsemblFungi"/>
</dbReference>
<keyword evidence="4" id="KW-0158">Chromosome</keyword>
<feature type="region of interest" description="Disordered" evidence="11">
    <location>
        <begin position="471"/>
        <end position="530"/>
    </location>
</feature>
<keyword evidence="6 10" id="KW-0498">Mitosis</keyword>
<dbReference type="GO" id="GO:0003682">
    <property type="term" value="F:chromatin binding"/>
    <property type="evidence" value="ECO:0007669"/>
    <property type="project" value="EnsemblFungi"/>
</dbReference>
<organism evidence="14 15">
    <name type="scientific">Meyerozyma guilliermondii (strain ATCC 6260 / CBS 566 / DSM 6381 / JCM 1539 / NBRC 10279 / NRRL Y-324)</name>
    <name type="common">Yeast</name>
    <name type="synonym">Candida guilliermondii</name>
    <dbReference type="NCBI Taxonomy" id="294746"/>
    <lineage>
        <taxon>Eukaryota</taxon>
        <taxon>Fungi</taxon>
        <taxon>Dikarya</taxon>
        <taxon>Ascomycota</taxon>
        <taxon>Saccharomycotina</taxon>
        <taxon>Pichiomycetes</taxon>
        <taxon>Debaryomycetaceae</taxon>
        <taxon>Meyerozyma</taxon>
    </lineage>
</organism>
<dbReference type="GO" id="GO:0000779">
    <property type="term" value="C:condensed chromosome, centromeric region"/>
    <property type="evidence" value="ECO:0007669"/>
    <property type="project" value="TreeGrafter"/>
</dbReference>
<dbReference type="GO" id="GO:0030466">
    <property type="term" value="P:silent mating-type cassette heterochromatin formation"/>
    <property type="evidence" value="ECO:0007669"/>
    <property type="project" value="EnsemblFungi"/>
</dbReference>
<proteinExistence type="inferred from homology"/>
<dbReference type="GO" id="GO:0070058">
    <property type="term" value="P:tRNA gene clustering"/>
    <property type="evidence" value="ECO:0007669"/>
    <property type="project" value="EnsemblFungi"/>
</dbReference>
<comment type="similarity">
    <text evidence="3 10">Belongs to the CND1 (condensin subunit 1) family.</text>
</comment>
<accession>A5DAX6</accession>
<dbReference type="FunCoup" id="A5DAX6">
    <property type="interactions" value="578"/>
</dbReference>
<evidence type="ECO:0000256" key="9">
    <source>
        <dbReference type="ARBA" id="ARBA00023306"/>
    </source>
</evidence>
<dbReference type="GeneID" id="5128567"/>
<dbReference type="HOGENOM" id="CLU_001867_1_0_1"/>
<sequence>MRNRADQKQTHINMEFSLSSNFNNFEVDKSYSVDFPDVDSKLESVTEVLAANPDNINFNSELLDELMELVHGYKTLNEKHQKQVVYLIASSSNTISHQIAGAVQNGDFVDAADNFKASLEKYGYLIYVLLVYLGKEDHSRAFASKSKHGNSEAHRLWKANCALVEELLECIHNVLKIDLTRIFITTPERDRFIELFTRPIFRLMEVAERMKITPLKLLMFRDLAVAVKFHGQSLNVQSAIIQCLTYYIHLPQYMAEFLHVLDESYDHNGLTEEVLREISQIEFNSNDNNGPKSISEFLIKLSESSPRLILKQMSCIAQLLDNSNYTLRCSVVETCGNIVVDVAKKGRQNDDESGRNTDVHIDGLVDLLQERFLDQNPYVRTKAIQAFVKIFNMPSQFNERRQKIMELSVRSLDDRSTLVRRNAIKLMSKLVLTHPFAALHGTQLSYKFWLSRYESAKAYLKDLLEREGHLAPINEDVNSEHDEDDGDVSMEEDNPDDEEDQESEDGSDADGEANSPRVDSENDHSGSNPILQDSNALIKARLTLKYYEDAIAFIEAIHAGVDIISRLLYSKNRNEVLESMDFLVLADAYDIQNASEGIRKMLHLVWMKGSSDEGKSISAHLIDCYQQLFLSPREDSSRAEQAAYIAKNLVSLTHAASIADLASLEKLLCLMYENKLVHPDVLQVLWQIYNFKGESTEFSQKQRRGAVIVLGMFALGNSQIAADGLDSLLTIGLGELGKKDMSLARYTCIALQRLVEPNDKEPRTVRIKREDEIVEKLSSVLLEFNEDGEWFSVAEQAIGALFTISDKPDEICSTILKEKTAHVFGDDSSNQINSLSQLLFMVGHVSIKTIVYLENLEGQFKKRKQAVESGATKEAAEKDGGEDNELEMIGGTSEDDFADAVLYIKEKELLYGENSLLAKFGNLVREICSKSKNYQHQGLQRSATLCLVKLMCISSRYCEQNLPLLITIMEKSPDPIIRCNCVLGLGDMAVCFNNLVDENTDFLYRRLNDKSIMVQRTCLMTVTFLILAGQVKVKGQLSSMAKCLENPDQGISDMCRLFFSELATKDNAIYNGFIDIFSGLSNDETLSKDSMKRVVKFLVGFIEKERQQKQLAEKLLVRLTKCSDEQQWNDVAFVLATIPYKSEAITQALDGGYKIVSARQ</sequence>
<dbReference type="InterPro" id="IPR016024">
    <property type="entry name" value="ARM-type_fold"/>
</dbReference>
<evidence type="ECO:0000256" key="1">
    <source>
        <dbReference type="ARBA" id="ARBA00004123"/>
    </source>
</evidence>
<comment type="function">
    <text evidence="10">Regulatory subunit of the condensin complex, a complex required for conversion of interphase chromatin into mitotic-like condense chromosomes. The condensin complex probably introduces positive supercoils into relaxed DNA in the presence of type I topoisomerases and converts nicked DNA into positive knotted forms in the presence of type II topoisomerases.</text>
</comment>
<dbReference type="FunFam" id="1.25.10.10:FF:000272">
    <property type="entry name" value="Condensin complex subunit 1"/>
    <property type="match status" value="1"/>
</dbReference>
<evidence type="ECO:0000256" key="10">
    <source>
        <dbReference type="PIRNR" id="PIRNR017127"/>
    </source>
</evidence>
<evidence type="ECO:0000256" key="5">
    <source>
        <dbReference type="ARBA" id="ARBA00022618"/>
    </source>
</evidence>
<keyword evidence="9 10" id="KW-0131">Cell cycle</keyword>
<protein>
    <recommendedName>
        <fullName evidence="10">Condensin complex subunit 1</fullName>
    </recommendedName>
</protein>
<dbReference type="GO" id="GO:0044804">
    <property type="term" value="P:nucleophagy"/>
    <property type="evidence" value="ECO:0007669"/>
    <property type="project" value="EnsemblFungi"/>
</dbReference>
<evidence type="ECO:0000256" key="4">
    <source>
        <dbReference type="ARBA" id="ARBA00022454"/>
    </source>
</evidence>
<dbReference type="PANTHER" id="PTHR14222">
    <property type="entry name" value="CONDENSIN"/>
    <property type="match status" value="1"/>
</dbReference>
<dbReference type="PANTHER" id="PTHR14222:SF2">
    <property type="entry name" value="CONDENSIN COMPLEX SUBUNIT 1"/>
    <property type="match status" value="1"/>
</dbReference>
<dbReference type="InterPro" id="IPR024324">
    <property type="entry name" value="Condensin_cplx_su1_N"/>
</dbReference>
<dbReference type="GO" id="GO:0043007">
    <property type="term" value="P:maintenance of rDNA"/>
    <property type="evidence" value="ECO:0007669"/>
    <property type="project" value="EnsemblFungi"/>
</dbReference>
<dbReference type="GO" id="GO:0005730">
    <property type="term" value="C:nucleolus"/>
    <property type="evidence" value="ECO:0007669"/>
    <property type="project" value="EnsemblFungi"/>
</dbReference>
<dbReference type="PIRSF" id="PIRSF017127">
    <property type="entry name" value="Condensin_D2"/>
    <property type="match status" value="1"/>
</dbReference>
<dbReference type="GO" id="GO:0007130">
    <property type="term" value="P:synaptonemal complex assembly"/>
    <property type="evidence" value="ECO:0007669"/>
    <property type="project" value="EnsemblFungi"/>
</dbReference>
<dbReference type="KEGG" id="pgu:PGUG_00431"/>
<dbReference type="Gene3D" id="1.25.10.10">
    <property type="entry name" value="Leucine-rich Repeat Variant"/>
    <property type="match status" value="3"/>
</dbReference>
<keyword evidence="7 10" id="KW-0226">DNA condensation</keyword>
<feature type="compositionally biased region" description="Acidic residues" evidence="11">
    <location>
        <begin position="481"/>
        <end position="511"/>
    </location>
</feature>
<evidence type="ECO:0000259" key="12">
    <source>
        <dbReference type="Pfam" id="PF12717"/>
    </source>
</evidence>
<dbReference type="GO" id="GO:0000796">
    <property type="term" value="C:condensin complex"/>
    <property type="evidence" value="ECO:0007669"/>
    <property type="project" value="EnsemblFungi"/>
</dbReference>
<dbReference type="AlphaFoldDB" id="A5DAX6"/>